<sequence length="1059" mass="111119">MTSTAPALRLLGPDLDALPALRTPATLRAPQREALERFGAGADVLVHGAPRAGRTALALAAAATGEPVLLLAPRRAAAARLRDALAVHGAREARVMTPAALGFALVRSDATRRGLGDPTLVTGADQDALLAELIAQRTDWHLEVDPAARTLPGFRTELRDLVTRATELGLGPDDLEELGRRRGRPAWRDAAALLRDYLGVLDLEAATALDAGPRLDSGGLVRRAARLVAAGAVELPAPRVVVDDAQDLTSAGIALVLALAGAGARVLVTACADEAVDTFRGALPDAAARLAEALGRPFTEVVLDGGGADGVVPAGPALAVDSLRSRLPLAGAPGALRRPRDLEGPHDGLAVLRARSPLDEARLLASALRDLHHREEIPYDDMAVVCRSGSAVADVADLLARSGLPVRTPRRPRPLREEAVVADLLRIVELGLDELSREPDPLEALELLGGPFGDADQLRLRRIRRLLLAARPEGDETPSEQLLARALVAEEVPGLPAAEARDRAAAPVHRVRAMIAAVRSRAEEGAQEVLWAAWDASALAGGWRRAALGAAEDADGARARLASGRLDALLELFAAAERLADRRPGAGALDLVEQIRGQAVVEDTLAASAAPRGRLAVLTPAQLAGEDRDTIVLARLQEGAWPNLRLRSTLFGAAELSLVGAARPGQEPPPDPDTLHAAQRAQVVADEVRLAVSALSRARTRVLVTAVEDGETSPSALLEALEALGLPAWTDAETLRQDPGPAPDARTLVATLRRRLREADDTPGPDLDAAVALRALGEAGAPGADPAAWYHQRPSSEEALQEPGTAVPLSPSALERAHACPRAWLLERAGGSRASGPAQVLGTAVHRLAQEDPRGEAEEEDLLARLHTLLRGVPGLDTWSGRRRVRRAEDAARLLAEHLRTAAAPPLAIEAPFEVELAGEHPVRLRGTVDRIEGDATGVRVVDLKTGAPKTKAAAAEDLQLAAYQTAVQEGAFAEALGEDAGERLGGAELVYLGGGGRRAAVRGQGALAASEDPEWFARAVALVAEEVSGTRVVARRNPHCTHCAVRASCPLQPEGEQL</sequence>
<keyword evidence="6" id="KW-0347">Helicase</keyword>
<evidence type="ECO:0000256" key="9">
    <source>
        <dbReference type="ARBA" id="ARBA00023125"/>
    </source>
</evidence>
<keyword evidence="9" id="KW-0238">DNA-binding</keyword>
<keyword evidence="10" id="KW-0234">DNA repair</keyword>
<dbReference type="InterPro" id="IPR000212">
    <property type="entry name" value="DNA_helicase_UvrD/REP"/>
</dbReference>
<dbReference type="PROSITE" id="PS51217">
    <property type="entry name" value="UVRD_HELICASE_CTER"/>
    <property type="match status" value="1"/>
</dbReference>
<evidence type="ECO:0000256" key="2">
    <source>
        <dbReference type="ARBA" id="ARBA00022722"/>
    </source>
</evidence>
<dbReference type="PANTHER" id="PTHR11070:SF59">
    <property type="entry name" value="DNA 3'-5' HELICASE"/>
    <property type="match status" value="1"/>
</dbReference>
<keyword evidence="2" id="KW-0540">Nuclease</keyword>
<evidence type="ECO:0000259" key="11">
    <source>
        <dbReference type="PROSITE" id="PS51217"/>
    </source>
</evidence>
<dbReference type="RefSeq" id="WP_343903357.1">
    <property type="nucleotide sequence ID" value="NZ_BAAAIS010000001.1"/>
</dbReference>
<protein>
    <submittedName>
        <fullName evidence="12">PD-(D/E)XK nuclease family protein</fullName>
    </submittedName>
</protein>
<feature type="domain" description="UvrD-like helicase C-terminal" evidence="11">
    <location>
        <begin position="308"/>
        <end position="610"/>
    </location>
</feature>
<dbReference type="Gene3D" id="3.40.50.300">
    <property type="entry name" value="P-loop containing nucleotide triphosphate hydrolases"/>
    <property type="match status" value="2"/>
</dbReference>
<name>A0ABW4PS36_9MICO</name>
<evidence type="ECO:0000256" key="5">
    <source>
        <dbReference type="ARBA" id="ARBA00022801"/>
    </source>
</evidence>
<dbReference type="InterPro" id="IPR027417">
    <property type="entry name" value="P-loop_NTPase"/>
</dbReference>
<comment type="caution">
    <text evidence="12">The sequence shown here is derived from an EMBL/GenBank/DDBJ whole genome shotgun (WGS) entry which is preliminary data.</text>
</comment>
<keyword evidence="3" id="KW-0547">Nucleotide-binding</keyword>
<evidence type="ECO:0000313" key="12">
    <source>
        <dbReference type="EMBL" id="MFD1833652.1"/>
    </source>
</evidence>
<organism evidence="12 13">
    <name type="scientific">Brachybacterium rhamnosum</name>
    <dbReference type="NCBI Taxonomy" id="173361"/>
    <lineage>
        <taxon>Bacteria</taxon>
        <taxon>Bacillati</taxon>
        <taxon>Actinomycetota</taxon>
        <taxon>Actinomycetes</taxon>
        <taxon>Micrococcales</taxon>
        <taxon>Dermabacteraceae</taxon>
        <taxon>Brachybacterium</taxon>
    </lineage>
</organism>
<proteinExistence type="inferred from homology"/>
<keyword evidence="5" id="KW-0378">Hydrolase</keyword>
<keyword evidence="4" id="KW-0227">DNA damage</keyword>
<evidence type="ECO:0000256" key="1">
    <source>
        <dbReference type="ARBA" id="ARBA00009922"/>
    </source>
</evidence>
<comment type="similarity">
    <text evidence="1">Belongs to the helicase family. UvrD subfamily.</text>
</comment>
<dbReference type="PANTHER" id="PTHR11070">
    <property type="entry name" value="UVRD / RECB / PCRA DNA HELICASE FAMILY MEMBER"/>
    <property type="match status" value="1"/>
</dbReference>
<evidence type="ECO:0000256" key="6">
    <source>
        <dbReference type="ARBA" id="ARBA00022806"/>
    </source>
</evidence>
<gene>
    <name evidence="12" type="ORF">ACFSDA_01070</name>
</gene>
<dbReference type="Gene3D" id="1.10.10.160">
    <property type="match status" value="1"/>
</dbReference>
<dbReference type="Proteomes" id="UP001597280">
    <property type="component" value="Unassembled WGS sequence"/>
</dbReference>
<evidence type="ECO:0000256" key="3">
    <source>
        <dbReference type="ARBA" id="ARBA00022741"/>
    </source>
</evidence>
<keyword evidence="7" id="KW-0269">Exonuclease</keyword>
<dbReference type="InterPro" id="IPR014017">
    <property type="entry name" value="DNA_helicase_UvrD-like_C"/>
</dbReference>
<evidence type="ECO:0000256" key="7">
    <source>
        <dbReference type="ARBA" id="ARBA00022839"/>
    </source>
</evidence>
<dbReference type="Pfam" id="PF12705">
    <property type="entry name" value="PDDEXK_1"/>
    <property type="match status" value="1"/>
</dbReference>
<keyword evidence="8" id="KW-0067">ATP-binding</keyword>
<dbReference type="EMBL" id="JBHUFL010000001">
    <property type="protein sequence ID" value="MFD1833652.1"/>
    <property type="molecule type" value="Genomic_DNA"/>
</dbReference>
<accession>A0ABW4PS36</accession>
<dbReference type="Gene3D" id="3.90.320.10">
    <property type="match status" value="1"/>
</dbReference>
<dbReference type="Gene3D" id="1.10.486.10">
    <property type="entry name" value="PCRA, domain 4"/>
    <property type="match status" value="1"/>
</dbReference>
<evidence type="ECO:0000256" key="10">
    <source>
        <dbReference type="ARBA" id="ARBA00023204"/>
    </source>
</evidence>
<dbReference type="SUPFAM" id="SSF52540">
    <property type="entry name" value="P-loop containing nucleoside triphosphate hydrolases"/>
    <property type="match status" value="1"/>
</dbReference>
<evidence type="ECO:0000256" key="4">
    <source>
        <dbReference type="ARBA" id="ARBA00022763"/>
    </source>
</evidence>
<evidence type="ECO:0000256" key="8">
    <source>
        <dbReference type="ARBA" id="ARBA00022840"/>
    </source>
</evidence>
<keyword evidence="13" id="KW-1185">Reference proteome</keyword>
<evidence type="ECO:0000313" key="13">
    <source>
        <dbReference type="Proteomes" id="UP001597280"/>
    </source>
</evidence>
<reference evidence="13" key="1">
    <citation type="journal article" date="2019" name="Int. J. Syst. Evol. Microbiol.">
        <title>The Global Catalogue of Microorganisms (GCM) 10K type strain sequencing project: providing services to taxonomists for standard genome sequencing and annotation.</title>
        <authorList>
            <consortium name="The Broad Institute Genomics Platform"/>
            <consortium name="The Broad Institute Genome Sequencing Center for Infectious Disease"/>
            <person name="Wu L."/>
            <person name="Ma J."/>
        </authorList>
    </citation>
    <scope>NUCLEOTIDE SEQUENCE [LARGE SCALE GENOMIC DNA]</scope>
    <source>
        <strain evidence="13">JCM 11650</strain>
    </source>
</reference>
<dbReference type="InterPro" id="IPR038726">
    <property type="entry name" value="PDDEXK_AddAB-type"/>
</dbReference>
<dbReference type="InterPro" id="IPR011604">
    <property type="entry name" value="PDDEXK-like_dom_sf"/>
</dbReference>
<dbReference type="InterPro" id="IPR013986">
    <property type="entry name" value="DExx_box_DNA_helicase_dom_sf"/>
</dbReference>